<reference evidence="1 2" key="1">
    <citation type="journal article" date="2011" name="Front. Microbiol.">
        <title>Two Strains of Crocosphaera watsonii with Highly Conserved Genomes are Distinguished by Strain-Specific Features.</title>
        <authorList>
            <person name="Bench S.R."/>
            <person name="Ilikchyan I.N."/>
            <person name="Tripp H.J."/>
            <person name="Zehr J.P."/>
        </authorList>
    </citation>
    <scope>NUCLEOTIDE SEQUENCE [LARGE SCALE GENOMIC DNA]</scope>
    <source>
        <strain evidence="1 2">WH 0003</strain>
    </source>
</reference>
<dbReference type="RefSeq" id="WP_007308919.1">
    <property type="nucleotide sequence ID" value="NZ_AESD01000040.1"/>
</dbReference>
<evidence type="ECO:0000313" key="1">
    <source>
        <dbReference type="EMBL" id="EHJ15079.1"/>
    </source>
</evidence>
<dbReference type="NCBIfam" id="NF045510">
    <property type="entry name" value="4Cys_prefix_kin"/>
    <property type="match status" value="1"/>
</dbReference>
<protein>
    <submittedName>
        <fullName evidence="1">Uncharacterized protein</fullName>
    </submittedName>
</protein>
<dbReference type="Proteomes" id="UP000003477">
    <property type="component" value="Unassembled WGS sequence"/>
</dbReference>
<dbReference type="EMBL" id="AESD01000040">
    <property type="protein sequence ID" value="EHJ15079.1"/>
    <property type="molecule type" value="Genomic_DNA"/>
</dbReference>
<organism evidence="1 2">
    <name type="scientific">Crocosphaera watsonii WH 0003</name>
    <dbReference type="NCBI Taxonomy" id="423471"/>
    <lineage>
        <taxon>Bacteria</taxon>
        <taxon>Bacillati</taxon>
        <taxon>Cyanobacteriota</taxon>
        <taxon>Cyanophyceae</taxon>
        <taxon>Oscillatoriophycideae</taxon>
        <taxon>Chroococcales</taxon>
        <taxon>Aphanothecaceae</taxon>
        <taxon>Crocosphaera</taxon>
    </lineage>
</organism>
<proteinExistence type="predicted"/>
<comment type="caution">
    <text evidence="1">The sequence shown here is derived from an EMBL/GenBank/DDBJ whole genome shotgun (WGS) entry which is preliminary data.</text>
</comment>
<evidence type="ECO:0000313" key="2">
    <source>
        <dbReference type="Proteomes" id="UP000003477"/>
    </source>
</evidence>
<accession>G5IYA4</accession>
<dbReference type="GeneID" id="88770006"/>
<sequence length="33" mass="3706">MLYCLNPSCNKPENPDNNRKCHGCGEKLPQSSQ</sequence>
<name>G5IYA4_CROWT</name>
<gene>
    <name evidence="1" type="ORF">CWATWH0003_0258</name>
</gene>
<dbReference type="AlphaFoldDB" id="G5IYA4"/>